<feature type="region of interest" description="Disordered" evidence="1">
    <location>
        <begin position="98"/>
        <end position="133"/>
    </location>
</feature>
<gene>
    <name evidence="3" type="ORF">MIND_00391100</name>
</gene>
<feature type="region of interest" description="Disordered" evidence="1">
    <location>
        <begin position="17"/>
        <end position="37"/>
    </location>
</feature>
<dbReference type="PROSITE" id="PS00028">
    <property type="entry name" value="ZINC_FINGER_C2H2_1"/>
    <property type="match status" value="1"/>
</dbReference>
<feature type="region of interest" description="Disordered" evidence="1">
    <location>
        <begin position="1148"/>
        <end position="1178"/>
    </location>
</feature>
<feature type="domain" description="C2H2-type" evidence="2">
    <location>
        <begin position="227"/>
        <end position="250"/>
    </location>
</feature>
<protein>
    <recommendedName>
        <fullName evidence="2">C2H2-type domain-containing protein</fullName>
    </recommendedName>
</protein>
<evidence type="ECO:0000313" key="4">
    <source>
        <dbReference type="Proteomes" id="UP000636479"/>
    </source>
</evidence>
<dbReference type="SUPFAM" id="SSF90073">
    <property type="entry name" value="GCM domain"/>
    <property type="match status" value="1"/>
</dbReference>
<dbReference type="GO" id="GO:0006355">
    <property type="term" value="P:regulation of DNA-templated transcription"/>
    <property type="evidence" value="ECO:0007669"/>
    <property type="project" value="InterPro"/>
</dbReference>
<evidence type="ECO:0000256" key="1">
    <source>
        <dbReference type="SAM" id="MobiDB-lite"/>
    </source>
</evidence>
<dbReference type="InterPro" id="IPR013087">
    <property type="entry name" value="Znf_C2H2_type"/>
</dbReference>
<feature type="region of interest" description="Disordered" evidence="1">
    <location>
        <begin position="154"/>
        <end position="175"/>
    </location>
</feature>
<dbReference type="InterPro" id="IPR036115">
    <property type="entry name" value="GCM_dom_sf"/>
</dbReference>
<evidence type="ECO:0000259" key="2">
    <source>
        <dbReference type="PROSITE" id="PS00028"/>
    </source>
</evidence>
<organism evidence="3 4">
    <name type="scientific">Mycena indigotica</name>
    <dbReference type="NCBI Taxonomy" id="2126181"/>
    <lineage>
        <taxon>Eukaryota</taxon>
        <taxon>Fungi</taxon>
        <taxon>Dikarya</taxon>
        <taxon>Basidiomycota</taxon>
        <taxon>Agaricomycotina</taxon>
        <taxon>Agaricomycetes</taxon>
        <taxon>Agaricomycetidae</taxon>
        <taxon>Agaricales</taxon>
        <taxon>Marasmiineae</taxon>
        <taxon>Mycenaceae</taxon>
        <taxon>Mycena</taxon>
    </lineage>
</organism>
<dbReference type="OrthoDB" id="2624269at2759"/>
<dbReference type="GeneID" id="59343256"/>
<accession>A0A8H6T1A6</accession>
<dbReference type="Proteomes" id="UP000636479">
    <property type="component" value="Unassembled WGS sequence"/>
</dbReference>
<sequence>MLDQVLGFLGRLLPDDIPTSDDADGSTTDNETPAGFENLPLFHASTLRSIEIGRDNTGNIAYFDKPSAPSSLHLSHAKETTVKHQKLTKADRSAVVSSRKVIATSSESDASEDSVTSGEGNLRRPWNPRPDGQFTRKVSRAWYERHKFTLHGAWEGQGRKPADIPGSRRAEKPEDGWHSVRKCLGVMKCVSNTCGVIIRPQTKQHGRDRQLSRGCSVCHGKIIEHKCRVKCESWVYRTGAIFKHHGIHHHDNAPAIHLSQREDRNFQQIVHEHPRMGPVKLLTGRPGINGPGDSVANISPVLDNPGRIQYERRKLIKPAIRLNSKYFLPALEKLRQENPEWTISYEGSNGVQLVILQSNWQRRMAVKNSISTEAVNGIVTDACHDFFTERTHLLFLSSTFEAQFLKCWIPILICFSNGASAEHYRLFFAFLFAAIVARCKEKGIKFIDEFLANVVDFSQAQSKGFSGAYVDLRRSQGSKWTNKTDSELAQIGGALLKGCLQHFSNQITRVAKISHVVPPGQQARFRELAQRMLRAKDLDQLHAFGNDLMTAFEHASPWAEWWLRADHARMLFAAAREMDPAIAMSLPDTTNAAEAMNSRIYAMAERKNQLVPGLAALIRVGDTFERRYYAAKAGNKIFYGADPQHWKKTKAVFGYTKHTRHQSGKKTVSDGRPPDTIATLQAASRKGKKMVADQYQRAYKWDQHSCSIDSSLTAIYSALSRNPTWIRRLQDALPMPHIIHSVAMLLEKQISQSSHTAYEPNGCAELTRGRDQLRLQLVKIKAMRGVGLSDSILGWLNEILADEIKKCKSRTDMSGEIALSLFRAQAVIVKKCQGESPTATEHWEVTNPFWRSPFRLSQDDHHSHGGDLEKWMKWVMLPKQWTAVACWRQADGGSLCAGLALSKEFIIEIPIVLTVELGEDGPFSWIIPSHLAPLGPTFATAGLGVRYSLCAVIFTNHTEKRGDNSHFFTRYHAANSNAMYDYDGMKHSGHAIRLTGKKLARWMTGLSSDFQSIPEGYRPMAIVYHLDGGETAQRVFREQRERTAPCGLQLGRSLSTDRFWSIARLEDANHLEEMTVDERGVWAGTRHRAETREYTRDINSSPVKLTKRDHEKGLKSLANHLAAPSTRIMITDTSSESDRPIAVRKARRKITKTAKVQSTPERTEPEDKRQPFSYQHRETRLLQPKSYTSSFGIPHVRKTRDLRPNFAKSSQSDDSVNEFLLKSAAFSSPKAAPSLSEDTDSETPCILNCCSCGELGLDDTDDMCVQCSKCRFWSHEACLRDDGDYNRDQDWHDPSCDFVCKHCIRPIDLFYRNEIVLLPKPPPGVPWSDSSVIWYPARVKNTSINRTREQFTFRYINGIVWPEPQDPLARRTFIPPMTTTLSRQVCKEIIGHPIKPEQVCCFAVPSFLTTTSVATQQRLQAIFSSAVVQLAELLRRFPPDHPVIHSYLVYFDNRPASARDHKISDWLESAQLTATPELEEAMRHPLEQLCNPKVVVISGKERKRRVMAVGNALLQLLALQDEMDLPLDLNGATFQELVEGKIFPLPWERDHWEMRRAMLLATRPPELIHKSKWSEATLAERLTEFNRTHIVEKGDFRPSRFYRSEPEPGSDVTLEPIPISAPPKQSLQDVEMLDTVSTAQAKPPSQVKRKRVPSDDELIPVERLLRSRFGEFSQLQR</sequence>
<dbReference type="RefSeq" id="XP_037223625.1">
    <property type="nucleotide sequence ID" value="XM_037360740.1"/>
</dbReference>
<feature type="region of interest" description="Disordered" evidence="1">
    <location>
        <begin position="1600"/>
        <end position="1627"/>
    </location>
</feature>
<name>A0A8H6T1A6_9AGAR</name>
<feature type="compositionally biased region" description="Basic and acidic residues" evidence="1">
    <location>
        <begin position="157"/>
        <end position="175"/>
    </location>
</feature>
<proteinExistence type="predicted"/>
<evidence type="ECO:0000313" key="3">
    <source>
        <dbReference type="EMBL" id="KAF7310175.1"/>
    </source>
</evidence>
<dbReference type="GO" id="GO:0003677">
    <property type="term" value="F:DNA binding"/>
    <property type="evidence" value="ECO:0007669"/>
    <property type="project" value="InterPro"/>
</dbReference>
<feature type="compositionally biased region" description="Basic and acidic residues" evidence="1">
    <location>
        <begin position="1161"/>
        <end position="1178"/>
    </location>
</feature>
<dbReference type="EMBL" id="JACAZF010000003">
    <property type="protein sequence ID" value="KAF7310175.1"/>
    <property type="molecule type" value="Genomic_DNA"/>
</dbReference>
<comment type="caution">
    <text evidence="3">The sequence shown here is derived from an EMBL/GenBank/DDBJ whole genome shotgun (WGS) entry which is preliminary data.</text>
</comment>
<dbReference type="CDD" id="cd15489">
    <property type="entry name" value="PHD_SF"/>
    <property type="match status" value="1"/>
</dbReference>
<reference evidence="3" key="1">
    <citation type="submission" date="2020-05" db="EMBL/GenBank/DDBJ databases">
        <title>Mycena genomes resolve the evolution of fungal bioluminescence.</title>
        <authorList>
            <person name="Tsai I.J."/>
        </authorList>
    </citation>
    <scope>NUCLEOTIDE SEQUENCE</scope>
    <source>
        <strain evidence="3">171206Taipei</strain>
    </source>
</reference>
<feature type="compositionally biased region" description="Low complexity" evidence="1">
    <location>
        <begin position="103"/>
        <end position="117"/>
    </location>
</feature>
<keyword evidence="4" id="KW-1185">Reference proteome</keyword>